<dbReference type="InterPro" id="IPR011701">
    <property type="entry name" value="MFS"/>
</dbReference>
<dbReference type="InterPro" id="IPR036259">
    <property type="entry name" value="MFS_trans_sf"/>
</dbReference>
<accession>A0AAE0NSI3</accession>
<feature type="transmembrane region" description="Helical" evidence="7">
    <location>
        <begin position="216"/>
        <end position="237"/>
    </location>
</feature>
<evidence type="ECO:0008006" key="10">
    <source>
        <dbReference type="Google" id="ProtNLM"/>
    </source>
</evidence>
<evidence type="ECO:0000256" key="3">
    <source>
        <dbReference type="ARBA" id="ARBA00022692"/>
    </source>
</evidence>
<evidence type="ECO:0000256" key="6">
    <source>
        <dbReference type="SAM" id="MobiDB-lite"/>
    </source>
</evidence>
<name>A0AAE0NSI3_9PEZI</name>
<evidence type="ECO:0000256" key="1">
    <source>
        <dbReference type="ARBA" id="ARBA00004141"/>
    </source>
</evidence>
<gene>
    <name evidence="8" type="ORF">B0H63DRAFT_520963</name>
</gene>
<dbReference type="Gene3D" id="1.20.1250.20">
    <property type="entry name" value="MFS general substrate transporter like domains"/>
    <property type="match status" value="1"/>
</dbReference>
<protein>
    <recommendedName>
        <fullName evidence="10">Transporter</fullName>
    </recommendedName>
</protein>
<proteinExistence type="predicted"/>
<evidence type="ECO:0000256" key="4">
    <source>
        <dbReference type="ARBA" id="ARBA00022989"/>
    </source>
</evidence>
<comment type="subcellular location">
    <subcellularLocation>
        <location evidence="1">Membrane</location>
        <topology evidence="1">Multi-pass membrane protein</topology>
    </subcellularLocation>
</comment>
<evidence type="ECO:0000256" key="2">
    <source>
        <dbReference type="ARBA" id="ARBA00022448"/>
    </source>
</evidence>
<dbReference type="GO" id="GO:0016020">
    <property type="term" value="C:membrane"/>
    <property type="evidence" value="ECO:0007669"/>
    <property type="project" value="UniProtKB-SubCell"/>
</dbReference>
<feature type="transmembrane region" description="Helical" evidence="7">
    <location>
        <begin position="257"/>
        <end position="278"/>
    </location>
</feature>
<keyword evidence="3 7" id="KW-0812">Transmembrane</keyword>
<keyword evidence="9" id="KW-1185">Reference proteome</keyword>
<feature type="transmembrane region" description="Helical" evidence="7">
    <location>
        <begin position="151"/>
        <end position="171"/>
    </location>
</feature>
<dbReference type="Pfam" id="PF07690">
    <property type="entry name" value="MFS_1"/>
    <property type="match status" value="1"/>
</dbReference>
<dbReference type="PANTHER" id="PTHR43791:SF49">
    <property type="entry name" value="TRANSPORTER, PUTATIVE (AFU_ORTHOLOGUE AFUA_4G04250)-RELATED"/>
    <property type="match status" value="1"/>
</dbReference>
<feature type="transmembrane region" description="Helical" evidence="7">
    <location>
        <begin position="183"/>
        <end position="204"/>
    </location>
</feature>
<evidence type="ECO:0000313" key="8">
    <source>
        <dbReference type="EMBL" id="KAK3386884.1"/>
    </source>
</evidence>
<dbReference type="EMBL" id="JAULSW010000003">
    <property type="protein sequence ID" value="KAK3386884.1"/>
    <property type="molecule type" value="Genomic_DNA"/>
</dbReference>
<keyword evidence="5 7" id="KW-0472">Membrane</keyword>
<keyword evidence="4 7" id="KW-1133">Transmembrane helix</keyword>
<dbReference type="PANTHER" id="PTHR43791">
    <property type="entry name" value="PERMEASE-RELATED"/>
    <property type="match status" value="1"/>
</dbReference>
<feature type="compositionally biased region" description="Polar residues" evidence="6">
    <location>
        <begin position="24"/>
        <end position="45"/>
    </location>
</feature>
<dbReference type="SUPFAM" id="SSF103473">
    <property type="entry name" value="MFS general substrate transporter"/>
    <property type="match status" value="1"/>
</dbReference>
<reference evidence="8" key="2">
    <citation type="submission" date="2023-06" db="EMBL/GenBank/DDBJ databases">
        <authorList>
            <consortium name="Lawrence Berkeley National Laboratory"/>
            <person name="Haridas S."/>
            <person name="Hensen N."/>
            <person name="Bonometti L."/>
            <person name="Westerberg I."/>
            <person name="Brannstrom I.O."/>
            <person name="Guillou S."/>
            <person name="Cros-Aarteil S."/>
            <person name="Calhoun S."/>
            <person name="Kuo A."/>
            <person name="Mondo S."/>
            <person name="Pangilinan J."/>
            <person name="Riley R."/>
            <person name="LaButti K."/>
            <person name="Andreopoulos B."/>
            <person name="Lipzen A."/>
            <person name="Chen C."/>
            <person name="Yanf M."/>
            <person name="Daum C."/>
            <person name="Ng V."/>
            <person name="Clum A."/>
            <person name="Steindorff A."/>
            <person name="Ohm R."/>
            <person name="Martin F."/>
            <person name="Silar P."/>
            <person name="Natvig D."/>
            <person name="Lalanne C."/>
            <person name="Gautier V."/>
            <person name="Ament-velasquez S.L."/>
            <person name="Kruys A."/>
            <person name="Hutchinson M.I."/>
            <person name="Powell A.J."/>
            <person name="Barry K."/>
            <person name="Miller A.N."/>
            <person name="Grigoriev I.V."/>
            <person name="Debuchy R."/>
            <person name="Gladieux P."/>
            <person name="Thoren M.H."/>
            <person name="Johannesson H."/>
        </authorList>
    </citation>
    <scope>NUCLEOTIDE SEQUENCE</scope>
    <source>
        <strain evidence="8">CBS 232.78</strain>
    </source>
</reference>
<feature type="region of interest" description="Disordered" evidence="6">
    <location>
        <begin position="1"/>
        <end position="50"/>
    </location>
</feature>
<comment type="caution">
    <text evidence="8">The sequence shown here is derived from an EMBL/GenBank/DDBJ whole genome shotgun (WGS) entry which is preliminary data.</text>
</comment>
<dbReference type="GO" id="GO:0022857">
    <property type="term" value="F:transmembrane transporter activity"/>
    <property type="evidence" value="ECO:0007669"/>
    <property type="project" value="InterPro"/>
</dbReference>
<evidence type="ECO:0000313" key="9">
    <source>
        <dbReference type="Proteomes" id="UP001285441"/>
    </source>
</evidence>
<evidence type="ECO:0000256" key="5">
    <source>
        <dbReference type="ARBA" id="ARBA00023136"/>
    </source>
</evidence>
<evidence type="ECO:0000256" key="7">
    <source>
        <dbReference type="SAM" id="Phobius"/>
    </source>
</evidence>
<keyword evidence="2" id="KW-0813">Transport</keyword>
<dbReference type="Proteomes" id="UP001285441">
    <property type="component" value="Unassembled WGS sequence"/>
</dbReference>
<dbReference type="AlphaFoldDB" id="A0AAE0NSI3"/>
<organism evidence="8 9">
    <name type="scientific">Podospora didyma</name>
    <dbReference type="NCBI Taxonomy" id="330526"/>
    <lineage>
        <taxon>Eukaryota</taxon>
        <taxon>Fungi</taxon>
        <taxon>Dikarya</taxon>
        <taxon>Ascomycota</taxon>
        <taxon>Pezizomycotina</taxon>
        <taxon>Sordariomycetes</taxon>
        <taxon>Sordariomycetidae</taxon>
        <taxon>Sordariales</taxon>
        <taxon>Podosporaceae</taxon>
        <taxon>Podospora</taxon>
    </lineage>
</organism>
<sequence length="305" mass="33200">MLEHDVAAVSRSNMRSDADHVAASNGNSSIDNDVENGTSKESPNNGIAEDLESHHFVASKSLVRRQDKRIVPLSAVIYFLCYLDQSNIGNGKIMNASTHKDLLTKTGMTTLFQHPAQKTPPLALDRVPHVLLGRYTHGPGRANGYAAITGVRFLLGVFEAGLFPGLVYYLTFWYRADERSVRVSFILASATLAGAFGGATAFAVGKRMNQVHSLSAWRWLFILEGVPSCLPAVAYGQKAGVWIYKADEAKKGYPTGHWVNDALLFVVAVGCSMLRLYYGGRNRATVKAAEGAAADVRLFKYSLCP</sequence>
<reference evidence="8" key="1">
    <citation type="journal article" date="2023" name="Mol. Phylogenet. Evol.">
        <title>Genome-scale phylogeny and comparative genomics of the fungal order Sordariales.</title>
        <authorList>
            <person name="Hensen N."/>
            <person name="Bonometti L."/>
            <person name="Westerberg I."/>
            <person name="Brannstrom I.O."/>
            <person name="Guillou S."/>
            <person name="Cros-Aarteil S."/>
            <person name="Calhoun S."/>
            <person name="Haridas S."/>
            <person name="Kuo A."/>
            <person name="Mondo S."/>
            <person name="Pangilinan J."/>
            <person name="Riley R."/>
            <person name="LaButti K."/>
            <person name="Andreopoulos B."/>
            <person name="Lipzen A."/>
            <person name="Chen C."/>
            <person name="Yan M."/>
            <person name="Daum C."/>
            <person name="Ng V."/>
            <person name="Clum A."/>
            <person name="Steindorff A."/>
            <person name="Ohm R.A."/>
            <person name="Martin F."/>
            <person name="Silar P."/>
            <person name="Natvig D.O."/>
            <person name="Lalanne C."/>
            <person name="Gautier V."/>
            <person name="Ament-Velasquez S.L."/>
            <person name="Kruys A."/>
            <person name="Hutchinson M.I."/>
            <person name="Powell A.J."/>
            <person name="Barry K."/>
            <person name="Miller A.N."/>
            <person name="Grigoriev I.V."/>
            <person name="Debuchy R."/>
            <person name="Gladieux P."/>
            <person name="Hiltunen Thoren M."/>
            <person name="Johannesson H."/>
        </authorList>
    </citation>
    <scope>NUCLEOTIDE SEQUENCE</scope>
    <source>
        <strain evidence="8">CBS 232.78</strain>
    </source>
</reference>